<dbReference type="InterPro" id="IPR025475">
    <property type="entry name" value="DUF4326"/>
</dbReference>
<dbReference type="EMBL" id="AHAM01000097">
    <property type="protein sequence ID" value="EHK56869.1"/>
    <property type="molecule type" value="Genomic_DNA"/>
</dbReference>
<evidence type="ECO:0000313" key="3">
    <source>
        <dbReference type="Proteomes" id="UP000003250"/>
    </source>
</evidence>
<dbReference type="Pfam" id="PF14216">
    <property type="entry name" value="DUF4326"/>
    <property type="match status" value="1"/>
</dbReference>
<evidence type="ECO:0000259" key="1">
    <source>
        <dbReference type="Pfam" id="PF14216"/>
    </source>
</evidence>
<name>H0HR07_9HYPH</name>
<evidence type="ECO:0000313" key="2">
    <source>
        <dbReference type="EMBL" id="EHK56869.1"/>
    </source>
</evidence>
<accession>H0HR07</accession>
<dbReference type="Proteomes" id="UP000003250">
    <property type="component" value="Unassembled WGS sequence"/>
</dbReference>
<protein>
    <recommendedName>
        <fullName evidence="1">DUF4326 domain-containing protein</fullName>
    </recommendedName>
</protein>
<keyword evidence="3" id="KW-1185">Reference proteome</keyword>
<reference evidence="2 3" key="1">
    <citation type="journal article" date="2012" name="J. Bacteriol.">
        <title>Draft Genome Sequence of Mesorhizobium alhagi CCNWXJ12-2T, a Novel Salt-Resistant Species Isolated from the Desert of Northwestern China.</title>
        <authorList>
            <person name="Zhou M."/>
            <person name="Chen W."/>
            <person name="Chen H."/>
            <person name="Wei G."/>
        </authorList>
    </citation>
    <scope>NUCLEOTIDE SEQUENCE [LARGE SCALE GENOMIC DNA]</scope>
    <source>
        <strain evidence="2 3">CCNWXJ12-2</strain>
    </source>
</reference>
<dbReference type="RefSeq" id="WP_008836217.1">
    <property type="nucleotide sequence ID" value="NZ_AHAM01000097.1"/>
</dbReference>
<feature type="domain" description="DUF4326" evidence="1">
    <location>
        <begin position="27"/>
        <end position="112"/>
    </location>
</feature>
<dbReference type="PATRIC" id="fig|1107882.3.peg.2537"/>
<gene>
    <name evidence="2" type="ORF">MAXJ12_12947</name>
</gene>
<organism evidence="2 3">
    <name type="scientific">Mesorhizobium alhagi CCNWXJ12-2</name>
    <dbReference type="NCBI Taxonomy" id="1107882"/>
    <lineage>
        <taxon>Bacteria</taxon>
        <taxon>Pseudomonadati</taxon>
        <taxon>Pseudomonadota</taxon>
        <taxon>Alphaproteobacteria</taxon>
        <taxon>Hyphomicrobiales</taxon>
        <taxon>Phyllobacteriaceae</taxon>
        <taxon>Allomesorhizobium</taxon>
    </lineage>
</organism>
<dbReference type="OrthoDB" id="3483205at2"/>
<dbReference type="AlphaFoldDB" id="H0HR07"/>
<proteinExistence type="predicted"/>
<sequence length="125" mass="13699">MTKPVRLRLSRRAGFDLQAHSRQVNGLEAVNVARPGVWGNPFIVGKDGDRAYCVDLYKALLAGMIPLGKSVRHGELLAARLRVIAGIDRLRGKNLACWCALDGKPCHAEVLLDIANRPICEEVES</sequence>